<protein>
    <submittedName>
        <fullName evidence="1">DNA polymerase III subunit chi</fullName>
        <ecNumber evidence="1">2.7.7.7</ecNumber>
    </submittedName>
</protein>
<comment type="caution">
    <text evidence="1">The sequence shown here is derived from an EMBL/GenBank/DDBJ whole genome shotgun (WGS) entry which is preliminary data.</text>
</comment>
<dbReference type="InterPro" id="IPR007459">
    <property type="entry name" value="DNA_pol3_chi"/>
</dbReference>
<dbReference type="RefSeq" id="WP_305170016.1">
    <property type="nucleotide sequence ID" value="NZ_JAUUUU010000002.1"/>
</dbReference>
<dbReference type="SUPFAM" id="SSF102400">
    <property type="entry name" value="DNA polymerase III chi subunit"/>
    <property type="match status" value="1"/>
</dbReference>
<dbReference type="PANTHER" id="PTHR38767:SF1">
    <property type="entry name" value="DNA POLYMERASE III SUBUNIT CHI"/>
    <property type="match status" value="1"/>
</dbReference>
<evidence type="ECO:0000313" key="1">
    <source>
        <dbReference type="EMBL" id="MDP1520450.1"/>
    </source>
</evidence>
<sequence>MTHVNFYKLSGDFDAALVLACRLTEKAFQQGLQVLLYTPDEATSRQLDELLWSFKPSAFLPHAVEATPASDIAISHGDDPGEHHGILINLADEAPGWFSRFEKTIEIVYDEQQVIDSKRERFRFYKSRGYPLQYHDLSKPE</sequence>
<name>A0AAW8B381_9GAMM</name>
<dbReference type="GO" id="GO:0003887">
    <property type="term" value="F:DNA-directed DNA polymerase activity"/>
    <property type="evidence" value="ECO:0007669"/>
    <property type="project" value="UniProtKB-EC"/>
</dbReference>
<accession>A0AAW8B381</accession>
<organism evidence="1 2">
    <name type="scientific">Porticoccus litoralis</name>
    <dbReference type="NCBI Taxonomy" id="434086"/>
    <lineage>
        <taxon>Bacteria</taxon>
        <taxon>Pseudomonadati</taxon>
        <taxon>Pseudomonadota</taxon>
        <taxon>Gammaproteobacteria</taxon>
        <taxon>Cellvibrionales</taxon>
        <taxon>Porticoccaceae</taxon>
        <taxon>Porticoccus</taxon>
    </lineage>
</organism>
<dbReference type="EMBL" id="JAUUUU010000002">
    <property type="protein sequence ID" value="MDP1520450.1"/>
    <property type="molecule type" value="Genomic_DNA"/>
</dbReference>
<dbReference type="AlphaFoldDB" id="A0AAW8B381"/>
<keyword evidence="2" id="KW-1185">Reference proteome</keyword>
<dbReference type="GO" id="GO:0003677">
    <property type="term" value="F:DNA binding"/>
    <property type="evidence" value="ECO:0007669"/>
    <property type="project" value="InterPro"/>
</dbReference>
<reference evidence="1" key="2">
    <citation type="submission" date="2023-08" db="EMBL/GenBank/DDBJ databases">
        <authorList>
            <person name="Luo J."/>
        </authorList>
    </citation>
    <scope>NUCLEOTIDE SEQUENCE</scope>
    <source>
        <strain evidence="1">DSM 25064</strain>
    </source>
</reference>
<dbReference type="Gene3D" id="3.40.50.10110">
    <property type="entry name" value="DNA polymerase III subunit chi"/>
    <property type="match status" value="1"/>
</dbReference>
<dbReference type="Pfam" id="PF04364">
    <property type="entry name" value="DNA_pol3_chi"/>
    <property type="match status" value="1"/>
</dbReference>
<dbReference type="GO" id="GO:0032298">
    <property type="term" value="P:positive regulation of DNA-templated DNA replication initiation"/>
    <property type="evidence" value="ECO:0007669"/>
    <property type="project" value="TreeGrafter"/>
</dbReference>
<dbReference type="PANTHER" id="PTHR38767">
    <property type="entry name" value="DNA POLYMERASE III SUBUNIT CHI"/>
    <property type="match status" value="1"/>
</dbReference>
<gene>
    <name evidence="1" type="ORF">Q8A57_05640</name>
</gene>
<dbReference type="InterPro" id="IPR036768">
    <property type="entry name" value="PolIII_chi_sf"/>
</dbReference>
<reference evidence="1" key="1">
    <citation type="journal article" date="2010" name="Int. J. Syst. Evol. Microbiol.">
        <title>Porticoccus litoralis gen. nov., sp. nov., a gammaproteobacterium isolated from the Yellow Sea.</title>
        <authorList>
            <person name="Oh H.M."/>
            <person name="Kim H."/>
            <person name="Kim K.M."/>
            <person name="Min G.S."/>
            <person name="Cho J.C."/>
        </authorList>
    </citation>
    <scope>NUCLEOTIDE SEQUENCE</scope>
    <source>
        <strain evidence="1">DSM 25064</strain>
    </source>
</reference>
<dbReference type="GO" id="GO:0006260">
    <property type="term" value="P:DNA replication"/>
    <property type="evidence" value="ECO:0007669"/>
    <property type="project" value="InterPro"/>
</dbReference>
<evidence type="ECO:0000313" key="2">
    <source>
        <dbReference type="Proteomes" id="UP001178354"/>
    </source>
</evidence>
<keyword evidence="1" id="KW-0548">Nucleotidyltransferase</keyword>
<dbReference type="Proteomes" id="UP001178354">
    <property type="component" value="Unassembled WGS sequence"/>
</dbReference>
<keyword evidence="1" id="KW-0808">Transferase</keyword>
<proteinExistence type="predicted"/>
<dbReference type="EC" id="2.7.7.7" evidence="1"/>